<keyword evidence="3" id="KW-0804">Transcription</keyword>
<dbReference type="Pfam" id="PF07638">
    <property type="entry name" value="Sigma70_ECF"/>
    <property type="match status" value="1"/>
</dbReference>
<dbReference type="InterPro" id="IPR014284">
    <property type="entry name" value="RNA_pol_sigma-70_dom"/>
</dbReference>
<dbReference type="SUPFAM" id="SSF88659">
    <property type="entry name" value="Sigma3 and sigma4 domains of RNA polymerase sigma factors"/>
    <property type="match status" value="1"/>
</dbReference>
<dbReference type="RefSeq" id="WP_171187325.1">
    <property type="nucleotide sequence ID" value="NZ_WTPX01000074.1"/>
</dbReference>
<dbReference type="InterPro" id="IPR013324">
    <property type="entry name" value="RNA_pol_sigma_r3/r4-like"/>
</dbReference>
<dbReference type="InterPro" id="IPR039425">
    <property type="entry name" value="RNA_pol_sigma-70-like"/>
</dbReference>
<dbReference type="InterPro" id="IPR011517">
    <property type="entry name" value="RNA_pol_sigma70_ECF-like"/>
</dbReference>
<evidence type="ECO:0000256" key="1">
    <source>
        <dbReference type="ARBA" id="ARBA00023015"/>
    </source>
</evidence>
<accession>A0ABX1VE44</accession>
<dbReference type="InterPro" id="IPR036388">
    <property type="entry name" value="WH-like_DNA-bd_sf"/>
</dbReference>
<gene>
    <name evidence="5" type="ORF">LzC2_24480</name>
</gene>
<keyword evidence="2" id="KW-0731">Sigma factor</keyword>
<sequence>MSDVTRLLDRFGAGDAAAADELLPLVYDELRRIARQQMIGEAAGHTLQATGLVHEAYLRLVRSPGGDPTDVPRSADGERIRSTRGYFFAAASEAMRRILVDDARRRARLKRGGDRRRIDFEDVPAMELARDSGDEDPAELLALDAALRRFEATNPRAASVVKMRYFAGLSFQETAAALDISRATAVRDWTFGRAWLHRVLEGGASHGDLSAEDPAGTIEGPIFL</sequence>
<dbReference type="Gene3D" id="1.10.10.10">
    <property type="entry name" value="Winged helix-like DNA-binding domain superfamily/Winged helix DNA-binding domain"/>
    <property type="match status" value="1"/>
</dbReference>
<protein>
    <recommendedName>
        <fullName evidence="4">RNA polymerase sigma-70 ECF-like HTH domain-containing protein</fullName>
    </recommendedName>
</protein>
<dbReference type="PANTHER" id="PTHR43133">
    <property type="entry name" value="RNA POLYMERASE ECF-TYPE SIGMA FACTO"/>
    <property type="match status" value="1"/>
</dbReference>
<dbReference type="Gene3D" id="1.10.1740.10">
    <property type="match status" value="1"/>
</dbReference>
<evidence type="ECO:0000256" key="2">
    <source>
        <dbReference type="ARBA" id="ARBA00023082"/>
    </source>
</evidence>
<evidence type="ECO:0000256" key="3">
    <source>
        <dbReference type="ARBA" id="ARBA00023163"/>
    </source>
</evidence>
<dbReference type="PANTHER" id="PTHR43133:SF39">
    <property type="entry name" value="SIMILAR TO RNA POLYMERASE SIGMA-E FACTOR"/>
    <property type="match status" value="1"/>
</dbReference>
<reference evidence="5 6" key="1">
    <citation type="journal article" date="2020" name="Syst. Appl. Microbiol.">
        <title>Alienimonas chondri sp. nov., a novel planctomycete isolated from the biofilm of the red alga Chondrus crispus.</title>
        <authorList>
            <person name="Vitorino I."/>
            <person name="Albuquerque L."/>
            <person name="Wiegand S."/>
            <person name="Kallscheuer N."/>
            <person name="da Costa M.S."/>
            <person name="Lobo-da-Cunha A."/>
            <person name="Jogler C."/>
            <person name="Lage O.M."/>
        </authorList>
    </citation>
    <scope>NUCLEOTIDE SEQUENCE [LARGE SCALE GENOMIC DNA]</scope>
    <source>
        <strain evidence="5 6">LzC2</strain>
    </source>
</reference>
<evidence type="ECO:0000313" key="5">
    <source>
        <dbReference type="EMBL" id="NNJ26365.1"/>
    </source>
</evidence>
<evidence type="ECO:0000259" key="4">
    <source>
        <dbReference type="Pfam" id="PF07638"/>
    </source>
</evidence>
<keyword evidence="1" id="KW-0805">Transcription regulation</keyword>
<comment type="caution">
    <text evidence="5">The sequence shown here is derived from an EMBL/GenBank/DDBJ whole genome shotgun (WGS) entry which is preliminary data.</text>
</comment>
<proteinExistence type="predicted"/>
<dbReference type="NCBIfam" id="TIGR02999">
    <property type="entry name" value="Sig-70_X6"/>
    <property type="match status" value="1"/>
</dbReference>
<keyword evidence="6" id="KW-1185">Reference proteome</keyword>
<dbReference type="NCBIfam" id="TIGR02937">
    <property type="entry name" value="sigma70-ECF"/>
    <property type="match status" value="1"/>
</dbReference>
<name>A0ABX1VE44_9PLAN</name>
<evidence type="ECO:0000313" key="6">
    <source>
        <dbReference type="Proteomes" id="UP000609651"/>
    </source>
</evidence>
<dbReference type="Proteomes" id="UP000609651">
    <property type="component" value="Unassembled WGS sequence"/>
</dbReference>
<dbReference type="EMBL" id="WTPX01000074">
    <property type="protein sequence ID" value="NNJ26365.1"/>
    <property type="molecule type" value="Genomic_DNA"/>
</dbReference>
<organism evidence="5 6">
    <name type="scientific">Alienimonas chondri</name>
    <dbReference type="NCBI Taxonomy" id="2681879"/>
    <lineage>
        <taxon>Bacteria</taxon>
        <taxon>Pseudomonadati</taxon>
        <taxon>Planctomycetota</taxon>
        <taxon>Planctomycetia</taxon>
        <taxon>Planctomycetales</taxon>
        <taxon>Planctomycetaceae</taxon>
        <taxon>Alienimonas</taxon>
    </lineage>
</organism>
<dbReference type="InterPro" id="IPR053812">
    <property type="entry name" value="HTH_Sigma70_ECF-like"/>
</dbReference>
<feature type="domain" description="RNA polymerase sigma-70 ECF-like HTH" evidence="4">
    <location>
        <begin position="1"/>
        <end position="200"/>
    </location>
</feature>